<feature type="region of interest" description="Disordered" evidence="1">
    <location>
        <begin position="128"/>
        <end position="158"/>
    </location>
</feature>
<dbReference type="Proteomes" id="UP000250006">
    <property type="component" value="Unassembled WGS sequence"/>
</dbReference>
<keyword evidence="3" id="KW-1185">Reference proteome</keyword>
<dbReference type="Pfam" id="PF02643">
    <property type="entry name" value="DUF192"/>
    <property type="match status" value="1"/>
</dbReference>
<feature type="compositionally biased region" description="Basic and acidic residues" evidence="1">
    <location>
        <begin position="129"/>
        <end position="140"/>
    </location>
</feature>
<dbReference type="InterPro" id="IPR003795">
    <property type="entry name" value="DUF192"/>
</dbReference>
<comment type="caution">
    <text evidence="2">The sequence shown here is derived from an EMBL/GenBank/DDBJ whole genome shotgun (WGS) entry which is preliminary data.</text>
</comment>
<name>A0ABY1VMQ7_9ACTO</name>
<protein>
    <submittedName>
        <fullName evidence="2">Uncharacterized ACR, COG1430</fullName>
    </submittedName>
</protein>
<dbReference type="EMBL" id="UAPQ01000001">
    <property type="protein sequence ID" value="SPT52971.1"/>
    <property type="molecule type" value="Genomic_DNA"/>
</dbReference>
<dbReference type="RefSeq" id="WP_111835902.1">
    <property type="nucleotide sequence ID" value="NZ_UAPQ01000001.1"/>
</dbReference>
<sequence>MSNTVPVWAEWPAPTLLLVNGRPTGLPLWLARRRQERLQGLRGTKGLSGGVWITACNAVHCIGMSYPIDVVHVTRNGTVIDVGRMRPGSIGMPRFKAHAVLELPAGMAQELGIRRGAVVAPGHAVEVPKAPDADHPHEAVGVRGSDGVDSTTQFVLRP</sequence>
<proteinExistence type="predicted"/>
<feature type="compositionally biased region" description="Polar residues" evidence="1">
    <location>
        <begin position="148"/>
        <end position="158"/>
    </location>
</feature>
<accession>A0ABY1VMQ7</accession>
<evidence type="ECO:0000313" key="3">
    <source>
        <dbReference type="Proteomes" id="UP000250006"/>
    </source>
</evidence>
<evidence type="ECO:0000256" key="1">
    <source>
        <dbReference type="SAM" id="MobiDB-lite"/>
    </source>
</evidence>
<evidence type="ECO:0000313" key="2">
    <source>
        <dbReference type="EMBL" id="SPT52971.1"/>
    </source>
</evidence>
<reference evidence="2 3" key="1">
    <citation type="submission" date="2018-06" db="EMBL/GenBank/DDBJ databases">
        <authorList>
            <consortium name="Pathogen Informatics"/>
            <person name="Doyle S."/>
        </authorList>
    </citation>
    <scope>NUCLEOTIDE SEQUENCE [LARGE SCALE GENOMIC DNA]</scope>
    <source>
        <strain evidence="2 3">NCTC11535</strain>
    </source>
</reference>
<dbReference type="Gene3D" id="2.60.120.1140">
    <property type="entry name" value="Protein of unknown function DUF192"/>
    <property type="match status" value="1"/>
</dbReference>
<dbReference type="InterPro" id="IPR038695">
    <property type="entry name" value="Saro_0823-like_sf"/>
</dbReference>
<organism evidence="2 3">
    <name type="scientific">Actinomyces bovis</name>
    <dbReference type="NCBI Taxonomy" id="1658"/>
    <lineage>
        <taxon>Bacteria</taxon>
        <taxon>Bacillati</taxon>
        <taxon>Actinomycetota</taxon>
        <taxon>Actinomycetes</taxon>
        <taxon>Actinomycetales</taxon>
        <taxon>Actinomycetaceae</taxon>
        <taxon>Actinomyces</taxon>
    </lineage>
</organism>
<gene>
    <name evidence="2" type="ORF">NCTC11535_00625</name>
</gene>